<dbReference type="GO" id="GO:0022857">
    <property type="term" value="F:transmembrane transporter activity"/>
    <property type="evidence" value="ECO:0007669"/>
    <property type="project" value="TreeGrafter"/>
</dbReference>
<dbReference type="Pfam" id="PF00005">
    <property type="entry name" value="ABC_tran"/>
    <property type="match status" value="1"/>
</dbReference>
<proteinExistence type="predicted"/>
<sequence>MSGEAVAELRGVSKGYGGRAVVVGRDLRVEDGEMVALAGPSGAGKSTLLNMIGLLEAPDEGEVRLFGRPAPRPRTRAAQRLFRDRIGYLFQNGALVDDATVAGNLELALAYAPRSEPAGPAISGALERVGLRGMGRRPVHSLSGGERQRVAIARLMIKPCSLILADEPTGSLDEANRSLVVDLLRGLNAEGRTVVAASHDAALVEACSRAIRVG</sequence>
<dbReference type="InterPro" id="IPR003439">
    <property type="entry name" value="ABC_transporter-like_ATP-bd"/>
</dbReference>
<gene>
    <name evidence="4" type="ORF">NBM05_14045</name>
</gene>
<dbReference type="GO" id="GO:0005524">
    <property type="term" value="F:ATP binding"/>
    <property type="evidence" value="ECO:0007669"/>
    <property type="project" value="UniProtKB-KW"/>
</dbReference>
<dbReference type="RefSeq" id="WP_254168734.1">
    <property type="nucleotide sequence ID" value="NZ_JANAFB010000052.1"/>
</dbReference>
<dbReference type="GO" id="GO:0005886">
    <property type="term" value="C:plasma membrane"/>
    <property type="evidence" value="ECO:0007669"/>
    <property type="project" value="TreeGrafter"/>
</dbReference>
<dbReference type="PANTHER" id="PTHR24220:SF86">
    <property type="entry name" value="ABC TRANSPORTER ABCH.1"/>
    <property type="match status" value="1"/>
</dbReference>
<evidence type="ECO:0000313" key="5">
    <source>
        <dbReference type="Proteomes" id="UP001139502"/>
    </source>
</evidence>
<dbReference type="InterPro" id="IPR003593">
    <property type="entry name" value="AAA+_ATPase"/>
</dbReference>
<dbReference type="EMBL" id="JANAFB010000052">
    <property type="protein sequence ID" value="MCP3427101.1"/>
    <property type="molecule type" value="Genomic_DNA"/>
</dbReference>
<organism evidence="4 5">
    <name type="scientific">Rothia santali</name>
    <dbReference type="NCBI Taxonomy" id="2949643"/>
    <lineage>
        <taxon>Bacteria</taxon>
        <taxon>Bacillati</taxon>
        <taxon>Actinomycetota</taxon>
        <taxon>Actinomycetes</taxon>
        <taxon>Micrococcales</taxon>
        <taxon>Micrococcaceae</taxon>
        <taxon>Rothia</taxon>
    </lineage>
</organism>
<keyword evidence="5" id="KW-1185">Reference proteome</keyword>
<dbReference type="InterPro" id="IPR015854">
    <property type="entry name" value="ABC_transpr_LolD-like"/>
</dbReference>
<keyword evidence="1" id="KW-0547">Nucleotide-binding</keyword>
<evidence type="ECO:0000256" key="1">
    <source>
        <dbReference type="ARBA" id="ARBA00022741"/>
    </source>
</evidence>
<name>A0A9X2HD03_9MICC</name>
<dbReference type="SUPFAM" id="SSF52540">
    <property type="entry name" value="P-loop containing nucleoside triphosphate hydrolases"/>
    <property type="match status" value="1"/>
</dbReference>
<accession>A0A9X2HD03</accession>
<dbReference type="Gene3D" id="3.40.50.300">
    <property type="entry name" value="P-loop containing nucleotide triphosphate hydrolases"/>
    <property type="match status" value="1"/>
</dbReference>
<dbReference type="Proteomes" id="UP001139502">
    <property type="component" value="Unassembled WGS sequence"/>
</dbReference>
<dbReference type="InterPro" id="IPR017871">
    <property type="entry name" value="ABC_transporter-like_CS"/>
</dbReference>
<reference evidence="4" key="1">
    <citation type="submission" date="2022-06" db="EMBL/GenBank/DDBJ databases">
        <title>Rothia sp. isolated from sandalwood seedling.</title>
        <authorList>
            <person name="Tuikhar N."/>
            <person name="Kirdat K."/>
            <person name="Thorat V."/>
            <person name="Swetha P."/>
            <person name="Padma S."/>
            <person name="Sundararaj R."/>
            <person name="Yadav A."/>
        </authorList>
    </citation>
    <scope>NUCLEOTIDE SEQUENCE</scope>
    <source>
        <strain evidence="4">AR01</strain>
    </source>
</reference>
<feature type="domain" description="ABC transporter" evidence="3">
    <location>
        <begin position="7"/>
        <end position="214"/>
    </location>
</feature>
<evidence type="ECO:0000259" key="3">
    <source>
        <dbReference type="PROSITE" id="PS50893"/>
    </source>
</evidence>
<protein>
    <submittedName>
        <fullName evidence="4">ATP-binding cassette domain-containing protein</fullName>
    </submittedName>
</protein>
<dbReference type="InterPro" id="IPR027417">
    <property type="entry name" value="P-loop_NTPase"/>
</dbReference>
<dbReference type="PROSITE" id="PS00211">
    <property type="entry name" value="ABC_TRANSPORTER_1"/>
    <property type="match status" value="1"/>
</dbReference>
<dbReference type="PANTHER" id="PTHR24220">
    <property type="entry name" value="IMPORT ATP-BINDING PROTEIN"/>
    <property type="match status" value="1"/>
</dbReference>
<dbReference type="SMART" id="SM00382">
    <property type="entry name" value="AAA"/>
    <property type="match status" value="1"/>
</dbReference>
<evidence type="ECO:0000313" key="4">
    <source>
        <dbReference type="EMBL" id="MCP3427101.1"/>
    </source>
</evidence>
<evidence type="ECO:0000256" key="2">
    <source>
        <dbReference type="ARBA" id="ARBA00022840"/>
    </source>
</evidence>
<dbReference type="AlphaFoldDB" id="A0A9X2HD03"/>
<comment type="caution">
    <text evidence="4">The sequence shown here is derived from an EMBL/GenBank/DDBJ whole genome shotgun (WGS) entry which is preliminary data.</text>
</comment>
<keyword evidence="2 4" id="KW-0067">ATP-binding</keyword>
<dbReference type="GO" id="GO:0016887">
    <property type="term" value="F:ATP hydrolysis activity"/>
    <property type="evidence" value="ECO:0007669"/>
    <property type="project" value="InterPro"/>
</dbReference>
<dbReference type="PROSITE" id="PS50893">
    <property type="entry name" value="ABC_TRANSPORTER_2"/>
    <property type="match status" value="1"/>
</dbReference>